<proteinExistence type="predicted"/>
<keyword evidence="2" id="KW-0418">Kinase</keyword>
<evidence type="ECO:0000259" key="5">
    <source>
        <dbReference type="Pfam" id="PF00294"/>
    </source>
</evidence>
<evidence type="ECO:0000313" key="6">
    <source>
        <dbReference type="EMBL" id="GJM89702.1"/>
    </source>
</evidence>
<feature type="transmembrane region" description="Helical" evidence="4">
    <location>
        <begin position="197"/>
        <end position="219"/>
    </location>
</feature>
<dbReference type="AlphaFoldDB" id="A0AAV5BUR2"/>
<evidence type="ECO:0000256" key="1">
    <source>
        <dbReference type="ARBA" id="ARBA00022679"/>
    </source>
</evidence>
<keyword evidence="4" id="KW-0812">Transmembrane</keyword>
<sequence>MRFKEQGLQKEENVSKMFDGLLNTGDDHWNPSSGVAPSHSLGEGSTNYANKGEPDNDEEDDSDPDDVTAVLPTSGKGKKAADIDSKKGKKPKTSGGSQSFVRIDWRSLLGSEVGSFHKGNNAHPSSSIVVLEPCPVIIGGMVLDIHAKPSVKYIKGGVARNIAECMSKIGTRPFMISVVGNDMAGDFLLNHWRSSGLCTEVAGSAVFVLFAIFVILGILQVNDVATPVVSNTFDRSGELIAGVASVGAVEKFLTPYWVYRFRSQISRAPLLMLDANLPSESLKAACTTLCGGLDFMPSVAIGVAIAKASVESETNIPDTISAASVADDARRILLSAKRL</sequence>
<reference evidence="6" key="1">
    <citation type="journal article" date="2018" name="DNA Res.">
        <title>Multiple hybrid de novo genome assembly of finger millet, an orphan allotetraploid crop.</title>
        <authorList>
            <person name="Hatakeyama M."/>
            <person name="Aluri S."/>
            <person name="Balachadran M.T."/>
            <person name="Sivarajan S.R."/>
            <person name="Patrignani A."/>
            <person name="Gruter S."/>
            <person name="Poveda L."/>
            <person name="Shimizu-Inatsugi R."/>
            <person name="Baeten J."/>
            <person name="Francoijs K.J."/>
            <person name="Nataraja K.N."/>
            <person name="Reddy Y.A.N."/>
            <person name="Phadnis S."/>
            <person name="Ravikumar R.L."/>
            <person name="Schlapbach R."/>
            <person name="Sreeman S.M."/>
            <person name="Shimizu K.K."/>
        </authorList>
    </citation>
    <scope>NUCLEOTIDE SEQUENCE</scope>
</reference>
<feature type="domain" description="Carbohydrate kinase PfkB" evidence="5">
    <location>
        <begin position="146"/>
        <end position="199"/>
    </location>
</feature>
<dbReference type="Pfam" id="PF00294">
    <property type="entry name" value="PfkB"/>
    <property type="match status" value="1"/>
</dbReference>
<name>A0AAV5BUR2_ELECO</name>
<comment type="caution">
    <text evidence="6">The sequence shown here is derived from an EMBL/GenBank/DDBJ whole genome shotgun (WGS) entry which is preliminary data.</text>
</comment>
<dbReference type="GO" id="GO:0016301">
    <property type="term" value="F:kinase activity"/>
    <property type="evidence" value="ECO:0007669"/>
    <property type="project" value="UniProtKB-KW"/>
</dbReference>
<evidence type="ECO:0000256" key="3">
    <source>
        <dbReference type="SAM" id="MobiDB-lite"/>
    </source>
</evidence>
<reference evidence="6" key="2">
    <citation type="submission" date="2021-12" db="EMBL/GenBank/DDBJ databases">
        <title>Resequencing data analysis of finger millet.</title>
        <authorList>
            <person name="Hatakeyama M."/>
            <person name="Aluri S."/>
            <person name="Balachadran M.T."/>
            <person name="Sivarajan S.R."/>
            <person name="Poveda L."/>
            <person name="Shimizu-Inatsugi R."/>
            <person name="Schlapbach R."/>
            <person name="Sreeman S.M."/>
            <person name="Shimizu K.K."/>
        </authorList>
    </citation>
    <scope>NUCLEOTIDE SEQUENCE</scope>
</reference>
<feature type="transmembrane region" description="Helical" evidence="4">
    <location>
        <begin position="239"/>
        <end position="259"/>
    </location>
</feature>
<feature type="region of interest" description="Disordered" evidence="3">
    <location>
        <begin position="1"/>
        <end position="97"/>
    </location>
</feature>
<dbReference type="InterPro" id="IPR002173">
    <property type="entry name" value="Carboh/pur_kinase_PfkB_CS"/>
</dbReference>
<protein>
    <recommendedName>
        <fullName evidence="5">Carbohydrate kinase PfkB domain-containing protein</fullName>
    </recommendedName>
</protein>
<keyword evidence="1" id="KW-0808">Transferase</keyword>
<dbReference type="InterPro" id="IPR011611">
    <property type="entry name" value="PfkB_dom"/>
</dbReference>
<dbReference type="Gene3D" id="3.40.1190.20">
    <property type="match status" value="1"/>
</dbReference>
<dbReference type="InterPro" id="IPR029056">
    <property type="entry name" value="Ribokinase-like"/>
</dbReference>
<dbReference type="EMBL" id="BQKI01000002">
    <property type="protein sequence ID" value="GJM89702.1"/>
    <property type="molecule type" value="Genomic_DNA"/>
</dbReference>
<keyword evidence="4" id="KW-0472">Membrane</keyword>
<dbReference type="PANTHER" id="PTHR47851:SF1">
    <property type="entry name" value="OS06G0588700 PROTEIN"/>
    <property type="match status" value="1"/>
</dbReference>
<keyword evidence="7" id="KW-1185">Reference proteome</keyword>
<evidence type="ECO:0000313" key="7">
    <source>
        <dbReference type="Proteomes" id="UP001054889"/>
    </source>
</evidence>
<evidence type="ECO:0000256" key="2">
    <source>
        <dbReference type="ARBA" id="ARBA00022777"/>
    </source>
</evidence>
<gene>
    <name evidence="6" type="primary">ga05914</name>
    <name evidence="6" type="ORF">PR202_ga05914</name>
</gene>
<dbReference type="Proteomes" id="UP001054889">
    <property type="component" value="Unassembled WGS sequence"/>
</dbReference>
<feature type="compositionally biased region" description="Acidic residues" evidence="3">
    <location>
        <begin position="55"/>
        <end position="66"/>
    </location>
</feature>
<feature type="compositionally biased region" description="Basic and acidic residues" evidence="3">
    <location>
        <begin position="1"/>
        <end position="14"/>
    </location>
</feature>
<keyword evidence="4" id="KW-1133">Transmembrane helix</keyword>
<evidence type="ECO:0000256" key="4">
    <source>
        <dbReference type="SAM" id="Phobius"/>
    </source>
</evidence>
<accession>A0AAV5BUR2</accession>
<organism evidence="6 7">
    <name type="scientific">Eleusine coracana subsp. coracana</name>
    <dbReference type="NCBI Taxonomy" id="191504"/>
    <lineage>
        <taxon>Eukaryota</taxon>
        <taxon>Viridiplantae</taxon>
        <taxon>Streptophyta</taxon>
        <taxon>Embryophyta</taxon>
        <taxon>Tracheophyta</taxon>
        <taxon>Spermatophyta</taxon>
        <taxon>Magnoliopsida</taxon>
        <taxon>Liliopsida</taxon>
        <taxon>Poales</taxon>
        <taxon>Poaceae</taxon>
        <taxon>PACMAD clade</taxon>
        <taxon>Chloridoideae</taxon>
        <taxon>Cynodonteae</taxon>
        <taxon>Eleusininae</taxon>
        <taxon>Eleusine</taxon>
    </lineage>
</organism>
<dbReference type="PROSITE" id="PS00583">
    <property type="entry name" value="PFKB_KINASES_1"/>
    <property type="match status" value="1"/>
</dbReference>
<dbReference type="PANTHER" id="PTHR47851">
    <property type="entry name" value="OS06G0588700 PROTEIN-RELATED"/>
    <property type="match status" value="1"/>
</dbReference>
<dbReference type="SUPFAM" id="SSF53613">
    <property type="entry name" value="Ribokinase-like"/>
    <property type="match status" value="1"/>
</dbReference>